<dbReference type="RefSeq" id="WP_083767143.1">
    <property type="nucleotide sequence ID" value="NC_011979.1"/>
</dbReference>
<evidence type="ECO:0000256" key="5">
    <source>
        <dbReference type="ARBA" id="ARBA00022448"/>
    </source>
</evidence>
<name>A0A068F249_GEODF</name>
<feature type="transmembrane region" description="Helical" evidence="10">
    <location>
        <begin position="52"/>
        <end position="68"/>
    </location>
</feature>
<keyword evidence="8 10" id="KW-1133">Transmembrane helix</keyword>
<dbReference type="GO" id="GO:0005886">
    <property type="term" value="C:plasma membrane"/>
    <property type="evidence" value="ECO:0007669"/>
    <property type="project" value="UniProtKB-SubCell"/>
</dbReference>
<dbReference type="HOGENOM" id="CLU_2478913_0_0_7"/>
<keyword evidence="6" id="KW-1003">Cell membrane</keyword>
<keyword evidence="9 10" id="KW-0472">Membrane</keyword>
<keyword evidence="7 10" id="KW-0812">Transmembrane</keyword>
<organism evidence="11 12">
    <name type="scientific">Geotalea daltonii (strain DSM 22248 / JCM 15807 / FRC-32)</name>
    <name type="common">Geobacter daltonii</name>
    <dbReference type="NCBI Taxonomy" id="316067"/>
    <lineage>
        <taxon>Bacteria</taxon>
        <taxon>Pseudomonadati</taxon>
        <taxon>Thermodesulfobacteriota</taxon>
        <taxon>Desulfuromonadia</taxon>
        <taxon>Geobacterales</taxon>
        <taxon>Geobacteraceae</taxon>
        <taxon>Geotalea</taxon>
    </lineage>
</organism>
<feature type="transmembrane region" description="Helical" evidence="10">
    <location>
        <begin position="6"/>
        <end position="23"/>
    </location>
</feature>
<keyword evidence="12" id="KW-1185">Reference proteome</keyword>
<gene>
    <name evidence="11" type="ordered locus">Geob_3877</name>
</gene>
<dbReference type="PANTHER" id="PTHR36122:SF2">
    <property type="entry name" value="NICOTINAMIDE RIBOSIDE TRANSPORTER PNUC"/>
    <property type="match status" value="1"/>
</dbReference>
<reference evidence="11 12" key="1">
    <citation type="submission" date="2009-01" db="EMBL/GenBank/DDBJ databases">
        <title>Complete sequence of Geobacter sp. FRC-32.</title>
        <authorList>
            <consortium name="US DOE Joint Genome Institute"/>
            <person name="Lucas S."/>
            <person name="Copeland A."/>
            <person name="Lapidus A."/>
            <person name="Glavina del Rio T."/>
            <person name="Dalin E."/>
            <person name="Tice H."/>
            <person name="Bruce D."/>
            <person name="Goodwin L."/>
            <person name="Pitluck S."/>
            <person name="Saunders E."/>
            <person name="Brettin T."/>
            <person name="Detter J.C."/>
            <person name="Han C."/>
            <person name="Larimer F."/>
            <person name="Land M."/>
            <person name="Hauser L."/>
            <person name="Kyrpides N."/>
            <person name="Ovchinnikova G."/>
            <person name="Kostka J."/>
            <person name="Richardson P."/>
        </authorList>
    </citation>
    <scope>NUCLEOTIDE SEQUENCE [LARGE SCALE GENOMIC DNA]</scope>
    <source>
        <strain evidence="12">DSM 22248 / JCM 15807 / FRC-32</strain>
    </source>
</reference>
<evidence type="ECO:0000256" key="6">
    <source>
        <dbReference type="ARBA" id="ARBA00022475"/>
    </source>
</evidence>
<evidence type="ECO:0000313" key="11">
    <source>
        <dbReference type="EMBL" id="AID57994.1"/>
    </source>
</evidence>
<sequence length="87" mass="10022">MNANGALTWLLVAGSLLGGQLVINKRRTGYLIWVVINVFWVFFYYYQGIYASVFLFTVYSVQALYGFFKWKNRDETTPSFSAQAEAE</sequence>
<keyword evidence="5" id="KW-0813">Transport</keyword>
<proteinExistence type="inferred from homology"/>
<evidence type="ECO:0000256" key="10">
    <source>
        <dbReference type="SAM" id="Phobius"/>
    </source>
</evidence>
<dbReference type="EMBL" id="CP001390">
    <property type="protein sequence ID" value="AID57994.1"/>
    <property type="molecule type" value="Genomic_DNA"/>
</dbReference>
<comment type="subcellular location">
    <subcellularLocation>
        <location evidence="2">Cell membrane</location>
        <topology evidence="2">Multi-pass membrane protein</topology>
    </subcellularLocation>
</comment>
<accession>A0A068F249</accession>
<dbReference type="OrthoDB" id="9791248at2"/>
<evidence type="ECO:0000256" key="4">
    <source>
        <dbReference type="ARBA" id="ARBA00017522"/>
    </source>
</evidence>
<evidence type="ECO:0000256" key="2">
    <source>
        <dbReference type="ARBA" id="ARBA00004651"/>
    </source>
</evidence>
<dbReference type="AlphaFoldDB" id="A0A068F249"/>
<evidence type="ECO:0000256" key="9">
    <source>
        <dbReference type="ARBA" id="ARBA00023136"/>
    </source>
</evidence>
<comment type="similarity">
    <text evidence="3">Belongs to the nicotinamide ribonucleoside (NR) uptake permease (TC 4.B.1) family.</text>
</comment>
<comment type="function">
    <text evidence="1">Required for nicotinamide riboside transport across the inner membrane.</text>
</comment>
<dbReference type="GO" id="GO:0034257">
    <property type="term" value="F:nicotinamide riboside transmembrane transporter activity"/>
    <property type="evidence" value="ECO:0007669"/>
    <property type="project" value="InterPro"/>
</dbReference>
<dbReference type="Pfam" id="PF04973">
    <property type="entry name" value="NMN_transporter"/>
    <property type="match status" value="1"/>
</dbReference>
<dbReference type="Proteomes" id="UP000007721">
    <property type="component" value="Chromosome"/>
</dbReference>
<evidence type="ECO:0000256" key="1">
    <source>
        <dbReference type="ARBA" id="ARBA00002672"/>
    </source>
</evidence>
<dbReference type="STRING" id="316067.Geob_3877"/>
<evidence type="ECO:0000313" key="12">
    <source>
        <dbReference type="Proteomes" id="UP000007721"/>
    </source>
</evidence>
<protein>
    <recommendedName>
        <fullName evidence="4">Nicotinamide riboside transporter PnuC</fullName>
    </recommendedName>
</protein>
<evidence type="ECO:0000256" key="3">
    <source>
        <dbReference type="ARBA" id="ARBA00006669"/>
    </source>
</evidence>
<evidence type="ECO:0000256" key="8">
    <source>
        <dbReference type="ARBA" id="ARBA00022989"/>
    </source>
</evidence>
<feature type="transmembrane region" description="Helical" evidence="10">
    <location>
        <begin position="30"/>
        <end position="46"/>
    </location>
</feature>
<dbReference type="InterPro" id="IPR006419">
    <property type="entry name" value="NMN_transpt_PnuC"/>
</dbReference>
<dbReference type="KEGG" id="geo:Geob_3877"/>
<dbReference type="PANTHER" id="PTHR36122">
    <property type="entry name" value="NICOTINAMIDE RIBOSIDE TRANSPORTER PNUC"/>
    <property type="match status" value="1"/>
</dbReference>
<evidence type="ECO:0000256" key="7">
    <source>
        <dbReference type="ARBA" id="ARBA00022692"/>
    </source>
</evidence>